<protein>
    <submittedName>
        <fullName evidence="5">23S rRNA (Guanosine(2251)-2'-O)-methyltransferase RlmB</fullName>
    </submittedName>
</protein>
<evidence type="ECO:0000259" key="4">
    <source>
        <dbReference type="SMART" id="SM00967"/>
    </source>
</evidence>
<keyword evidence="2" id="KW-0489">Methyltransferase</keyword>
<organism evidence="5 6">
    <name type="scientific">Dorea ammoniilytica</name>
    <dbReference type="NCBI Taxonomy" id="2981788"/>
    <lineage>
        <taxon>Bacteria</taxon>
        <taxon>Bacillati</taxon>
        <taxon>Bacillota</taxon>
        <taxon>Clostridia</taxon>
        <taxon>Lachnospirales</taxon>
        <taxon>Lachnospiraceae</taxon>
        <taxon>Dorea</taxon>
    </lineage>
</organism>
<comment type="similarity">
    <text evidence="1">Belongs to the class IV-like SAM-binding methyltransferase superfamily. RNA methyltransferase TrmH family.</text>
</comment>
<dbReference type="CDD" id="cd18095">
    <property type="entry name" value="SpoU-like_rRNA-MTase"/>
    <property type="match status" value="1"/>
</dbReference>
<dbReference type="InterPro" id="IPR029028">
    <property type="entry name" value="Alpha/beta_knot_MTases"/>
</dbReference>
<accession>A0ABT2S716</accession>
<feature type="domain" description="RNA 2-O ribose methyltransferase substrate binding" evidence="4">
    <location>
        <begin position="30"/>
        <end position="103"/>
    </location>
</feature>
<dbReference type="InterPro" id="IPR029064">
    <property type="entry name" value="Ribosomal_eL30-like_sf"/>
</dbReference>
<evidence type="ECO:0000256" key="3">
    <source>
        <dbReference type="ARBA" id="ARBA00022679"/>
    </source>
</evidence>
<keyword evidence="3" id="KW-0808">Transferase</keyword>
<evidence type="ECO:0000256" key="1">
    <source>
        <dbReference type="ARBA" id="ARBA00007228"/>
    </source>
</evidence>
<dbReference type="SUPFAM" id="SSF55315">
    <property type="entry name" value="L30e-like"/>
    <property type="match status" value="1"/>
</dbReference>
<evidence type="ECO:0000313" key="6">
    <source>
        <dbReference type="Proteomes" id="UP001207605"/>
    </source>
</evidence>
<name>A0ABT2S716_9FIRM</name>
<dbReference type="InterPro" id="IPR013123">
    <property type="entry name" value="SpoU_subst-bd"/>
</dbReference>
<dbReference type="InterPro" id="IPR051259">
    <property type="entry name" value="rRNA_Methyltransferase"/>
</dbReference>
<dbReference type="Pfam" id="PF00588">
    <property type="entry name" value="SpoU_methylase"/>
    <property type="match status" value="1"/>
</dbReference>
<gene>
    <name evidence="5" type="primary">rlmB</name>
    <name evidence="5" type="ORF">OCV65_09120</name>
</gene>
<dbReference type="InterPro" id="IPR053888">
    <property type="entry name" value="MRM3-like_sub_bind"/>
</dbReference>
<keyword evidence="6" id="KW-1185">Reference proteome</keyword>
<dbReference type="RefSeq" id="WP_262581789.1">
    <property type="nucleotide sequence ID" value="NZ_JAOQJV010000011.1"/>
</dbReference>
<dbReference type="Gene3D" id="3.30.1330.30">
    <property type="match status" value="1"/>
</dbReference>
<dbReference type="InterPro" id="IPR001537">
    <property type="entry name" value="SpoU_MeTrfase"/>
</dbReference>
<dbReference type="Pfam" id="PF22435">
    <property type="entry name" value="MRM3-like_sub_bind"/>
    <property type="match status" value="1"/>
</dbReference>
<dbReference type="PANTHER" id="PTHR43191">
    <property type="entry name" value="RRNA METHYLTRANSFERASE 3"/>
    <property type="match status" value="1"/>
</dbReference>
<proteinExistence type="inferred from homology"/>
<dbReference type="NCBIfam" id="TIGR00186">
    <property type="entry name" value="rRNA_methyl_3"/>
    <property type="match status" value="1"/>
</dbReference>
<dbReference type="Proteomes" id="UP001207605">
    <property type="component" value="Unassembled WGS sequence"/>
</dbReference>
<sequence length="267" mass="30016">MITSTSNAKVKRLVNLRKKRKARDTEKVFLTEGLRMFEEVPEDRLLEIYVTEHFYKKEKALVDAKHKKSGCQMEVLTDTVMNFVSDTKTPQGVLCVVTQENQGEAWLEKELKAPEQVPLIMLLDNLQDPGNMGTILRTAEAAAVTGIIMSSDCVDVYNPKVIRSTMGSIFRVPFVYVENVTDVIRQMKEHGIRTYATHLAGELAYDEPDYRTPSAFFVGNEGNGLRDQVAELADIYIKIPMAGQVESLNAAIAATVVMFEAGRQRRH</sequence>
<evidence type="ECO:0000256" key="2">
    <source>
        <dbReference type="ARBA" id="ARBA00022603"/>
    </source>
</evidence>
<dbReference type="SUPFAM" id="SSF75217">
    <property type="entry name" value="alpha/beta knot"/>
    <property type="match status" value="1"/>
</dbReference>
<dbReference type="PANTHER" id="PTHR43191:SF2">
    <property type="entry name" value="RRNA METHYLTRANSFERASE 3, MITOCHONDRIAL"/>
    <property type="match status" value="1"/>
</dbReference>
<comment type="caution">
    <text evidence="5">The sequence shown here is derived from an EMBL/GenBank/DDBJ whole genome shotgun (WGS) entry which is preliminary data.</text>
</comment>
<dbReference type="SMART" id="SM00967">
    <property type="entry name" value="SpoU_sub_bind"/>
    <property type="match status" value="1"/>
</dbReference>
<dbReference type="InterPro" id="IPR004441">
    <property type="entry name" value="rRNA_MeTrfase_TrmH"/>
</dbReference>
<dbReference type="EMBL" id="JAOQJV010000011">
    <property type="protein sequence ID" value="MCU6700389.1"/>
    <property type="molecule type" value="Genomic_DNA"/>
</dbReference>
<reference evidence="5 6" key="1">
    <citation type="journal article" date="2021" name="ISME Commun">
        <title>Automated analysis of genomic sequences facilitates high-throughput and comprehensive description of bacteria.</title>
        <authorList>
            <person name="Hitch T.C.A."/>
        </authorList>
    </citation>
    <scope>NUCLEOTIDE SEQUENCE [LARGE SCALE GENOMIC DNA]</scope>
    <source>
        <strain evidence="5 6">Sanger_02</strain>
    </source>
</reference>
<dbReference type="InterPro" id="IPR029026">
    <property type="entry name" value="tRNA_m1G_MTases_N"/>
</dbReference>
<dbReference type="Gene3D" id="3.40.1280.10">
    <property type="match status" value="1"/>
</dbReference>
<evidence type="ECO:0000313" key="5">
    <source>
        <dbReference type="EMBL" id="MCU6700389.1"/>
    </source>
</evidence>